<reference evidence="2 3" key="1">
    <citation type="submission" date="2017-11" db="EMBL/GenBank/DDBJ databases">
        <title>Genome sequencing of Prevotella intermedia KCOM 2837.</title>
        <authorList>
            <person name="Kook J.-K."/>
            <person name="Park S.-N."/>
            <person name="Lim Y.K."/>
        </authorList>
    </citation>
    <scope>NUCLEOTIDE SEQUENCE [LARGE SCALE GENOMIC DNA]</scope>
    <source>
        <strain evidence="2 3">KCOM 2837</strain>
    </source>
</reference>
<dbReference type="Proteomes" id="UP000229630">
    <property type="component" value="Chromosome 2"/>
</dbReference>
<evidence type="ECO:0000313" key="2">
    <source>
        <dbReference type="EMBL" id="ATV27218.1"/>
    </source>
</evidence>
<organism evidence="2 3">
    <name type="scientific">Prevotella intermedia</name>
    <dbReference type="NCBI Taxonomy" id="28131"/>
    <lineage>
        <taxon>Bacteria</taxon>
        <taxon>Pseudomonadati</taxon>
        <taxon>Bacteroidota</taxon>
        <taxon>Bacteroidia</taxon>
        <taxon>Bacteroidales</taxon>
        <taxon>Prevotellaceae</taxon>
        <taxon>Prevotella</taxon>
    </lineage>
</organism>
<dbReference type="Pfam" id="PF13910">
    <property type="entry name" value="DUF4209"/>
    <property type="match status" value="1"/>
</dbReference>
<gene>
    <name evidence="2" type="ORF">CTM62_10550</name>
</gene>
<dbReference type="AlphaFoldDB" id="A0A2D3L9G7"/>
<dbReference type="RefSeq" id="WP_100019990.1">
    <property type="nucleotide sequence ID" value="NZ_CP024724.1"/>
</dbReference>
<evidence type="ECO:0000313" key="3">
    <source>
        <dbReference type="Proteomes" id="UP000229630"/>
    </source>
</evidence>
<sequence>MNIIESIAPFDVETRKGFDFHQIVNALATVDEVEKMKPEFVYEKIAMELVPTQTENPWGFYYGPQFTFANEQGELMYVPSLNDITSDTIMYWEDRAKACNNPLLIARYADLVWDFKQKIAHRGQEPWMYRLCVDNMLRVCDEDYCSHPVITVNVLERLFAISKDTPEDNQLVKDTFVTFEQRHSKDDTVRLWASRFLLMMEHKKSFTDIEVNILIKEHEERLVRLSTPNDNGRVNPWIVMEQAKLLAKYYNSIQNRDDIKRVLNITERTFEHEYSNMSAIQLMGNLETVCQMYSHYGLKDEWKRLSVKIQELGARVKEEMQPFQTEFEISQEVYDLADEYFGDKAESSDVRWRNFASYFILTKAQEEVELRELVKKYPFQFMIGNSLMDSKGHPMSYVGPYEDDPEGQLILHMAKKINIQSYFLSIAINRLLTTNTLTVDNVMSSLIIPSPLFEESRYDIIREVIELFIQGKYILFSHLIIPQIEYAICNLIEMSGVPILKPQRGNKGYQLRTLDDLLREQCVEDTFTSDGALYLQIVLTNQKALNIRNLLCHGIMPPEYFGFGAAGRLLHILVMLGLTQTIPPTT</sequence>
<proteinExistence type="predicted"/>
<dbReference type="InterPro" id="IPR025209">
    <property type="entry name" value="DUF4209"/>
</dbReference>
<feature type="domain" description="DUF4209" evidence="1">
    <location>
        <begin position="484"/>
        <end position="574"/>
    </location>
</feature>
<protein>
    <recommendedName>
        <fullName evidence="1">DUF4209 domain-containing protein</fullName>
    </recommendedName>
</protein>
<dbReference type="EMBL" id="CP024724">
    <property type="protein sequence ID" value="ATV27218.1"/>
    <property type="molecule type" value="Genomic_DNA"/>
</dbReference>
<evidence type="ECO:0000259" key="1">
    <source>
        <dbReference type="Pfam" id="PF13910"/>
    </source>
</evidence>
<accession>A0A2D3L9G7</accession>
<name>A0A2D3L9G7_PREIN</name>